<dbReference type="InterPro" id="IPR002902">
    <property type="entry name" value="GNK2"/>
</dbReference>
<sequence>MSEFIWIKKTLFLTTSFLALLCGYGTQADVNQVTGWSCSGPKNATLDADSQANLDTLLKSLADKAPKNNGFSQTHAGKGGKRLYGLAQCRGDVSAADCRHCLRNATWTSSAQCGARREGIVWLRWCLLRYSDAIFFGTWDRAGIAKVNQTTPLEDPNVVPSGVDLMNGLVGTAPRHVSMFDTNAVGVGPLERRFGMAQCTRDVDPAGCRECLVAQLETFRARIGNRRGWEIYGSSCSLWYHDYRFYFDSVTANQGDTLIPVFNKMDYVLPFFVSNYRFIICPFGCRWEEVLSELV</sequence>
<reference evidence="5" key="1">
    <citation type="submission" date="2022-08" db="EMBL/GenBank/DDBJ databases">
        <authorList>
            <person name="Gutierrez-Valencia J."/>
        </authorList>
    </citation>
    <scope>NUCLEOTIDE SEQUENCE</scope>
</reference>
<dbReference type="Proteomes" id="UP001154282">
    <property type="component" value="Unassembled WGS sequence"/>
</dbReference>
<accession>A0AAV0PC32</accession>
<evidence type="ECO:0000256" key="3">
    <source>
        <dbReference type="SAM" id="SignalP"/>
    </source>
</evidence>
<dbReference type="CDD" id="cd23509">
    <property type="entry name" value="Gnk2-like"/>
    <property type="match status" value="2"/>
</dbReference>
<evidence type="ECO:0000259" key="4">
    <source>
        <dbReference type="PROSITE" id="PS51473"/>
    </source>
</evidence>
<evidence type="ECO:0000313" key="5">
    <source>
        <dbReference type="EMBL" id="CAI0468087.1"/>
    </source>
</evidence>
<dbReference type="PANTHER" id="PTHR32099">
    <property type="entry name" value="CYSTEINE-RICH REPEAT SECRETORY PROTEIN"/>
    <property type="match status" value="1"/>
</dbReference>
<keyword evidence="2" id="KW-0677">Repeat</keyword>
<feature type="signal peptide" evidence="3">
    <location>
        <begin position="1"/>
        <end position="28"/>
    </location>
</feature>
<name>A0AAV0PC32_9ROSI</name>
<evidence type="ECO:0000256" key="1">
    <source>
        <dbReference type="ARBA" id="ARBA00022729"/>
    </source>
</evidence>
<comment type="caution">
    <text evidence="5">The sequence shown here is derived from an EMBL/GenBank/DDBJ whole genome shotgun (WGS) entry which is preliminary data.</text>
</comment>
<evidence type="ECO:0000313" key="6">
    <source>
        <dbReference type="Proteomes" id="UP001154282"/>
    </source>
</evidence>
<dbReference type="AlphaFoldDB" id="A0AAV0PC32"/>
<gene>
    <name evidence="5" type="ORF">LITE_LOCUS37678</name>
</gene>
<feature type="domain" description="Gnk2-homologous" evidence="4">
    <location>
        <begin position="140"/>
        <end position="245"/>
    </location>
</feature>
<feature type="chain" id="PRO_5043931153" description="Gnk2-homologous domain-containing protein" evidence="3">
    <location>
        <begin position="29"/>
        <end position="295"/>
    </location>
</feature>
<dbReference type="Pfam" id="PF01657">
    <property type="entry name" value="Stress-antifung"/>
    <property type="match status" value="2"/>
</dbReference>
<dbReference type="PROSITE" id="PS51473">
    <property type="entry name" value="GNK2"/>
    <property type="match status" value="2"/>
</dbReference>
<organism evidence="5 6">
    <name type="scientific">Linum tenue</name>
    <dbReference type="NCBI Taxonomy" id="586396"/>
    <lineage>
        <taxon>Eukaryota</taxon>
        <taxon>Viridiplantae</taxon>
        <taxon>Streptophyta</taxon>
        <taxon>Embryophyta</taxon>
        <taxon>Tracheophyta</taxon>
        <taxon>Spermatophyta</taxon>
        <taxon>Magnoliopsida</taxon>
        <taxon>eudicotyledons</taxon>
        <taxon>Gunneridae</taxon>
        <taxon>Pentapetalae</taxon>
        <taxon>rosids</taxon>
        <taxon>fabids</taxon>
        <taxon>Malpighiales</taxon>
        <taxon>Linaceae</taxon>
        <taxon>Linum</taxon>
    </lineage>
</organism>
<proteinExistence type="predicted"/>
<protein>
    <recommendedName>
        <fullName evidence="4">Gnk2-homologous domain-containing protein</fullName>
    </recommendedName>
</protein>
<keyword evidence="6" id="KW-1185">Reference proteome</keyword>
<feature type="domain" description="Gnk2-homologous" evidence="4">
    <location>
        <begin position="32"/>
        <end position="135"/>
    </location>
</feature>
<dbReference type="InterPro" id="IPR038408">
    <property type="entry name" value="GNK2_sf"/>
</dbReference>
<dbReference type="EMBL" id="CAMGYJ010000008">
    <property type="protein sequence ID" value="CAI0468087.1"/>
    <property type="molecule type" value="Genomic_DNA"/>
</dbReference>
<evidence type="ECO:0000256" key="2">
    <source>
        <dbReference type="ARBA" id="ARBA00022737"/>
    </source>
</evidence>
<keyword evidence="1 3" id="KW-0732">Signal</keyword>
<dbReference type="PANTHER" id="PTHR32099:SF30">
    <property type="entry name" value="OS03G0564600 PROTEIN"/>
    <property type="match status" value="1"/>
</dbReference>
<dbReference type="Gene3D" id="3.30.430.20">
    <property type="entry name" value="Gnk2 domain, C-X8-C-X2-C motif"/>
    <property type="match status" value="2"/>
</dbReference>